<evidence type="ECO:0000313" key="6">
    <source>
        <dbReference type="EMBL" id="KAB8073783.1"/>
    </source>
</evidence>
<dbReference type="Gene3D" id="3.90.180.10">
    <property type="entry name" value="Medium-chain alcohol dehydrogenases, catalytic domain"/>
    <property type="match status" value="3"/>
</dbReference>
<dbReference type="InterPro" id="IPR013154">
    <property type="entry name" value="ADH-like_N"/>
</dbReference>
<evidence type="ECO:0000256" key="4">
    <source>
        <dbReference type="ARBA" id="ARBA00023002"/>
    </source>
</evidence>
<name>A0A5N5WZ09_9EURO</name>
<dbReference type="EMBL" id="ML732221">
    <property type="protein sequence ID" value="KAB8073783.1"/>
    <property type="molecule type" value="Genomic_DNA"/>
</dbReference>
<dbReference type="InterPro" id="IPR011032">
    <property type="entry name" value="GroES-like_sf"/>
</dbReference>
<dbReference type="GO" id="GO:0016651">
    <property type="term" value="F:oxidoreductase activity, acting on NAD(P)H"/>
    <property type="evidence" value="ECO:0007669"/>
    <property type="project" value="InterPro"/>
</dbReference>
<evidence type="ECO:0000259" key="5">
    <source>
        <dbReference type="SMART" id="SM00829"/>
    </source>
</evidence>
<evidence type="ECO:0000313" key="7">
    <source>
        <dbReference type="Proteomes" id="UP000326565"/>
    </source>
</evidence>
<protein>
    <submittedName>
        <fullName evidence="6">Chaperonin 10-like protein</fullName>
    </submittedName>
</protein>
<dbReference type="SUPFAM" id="SSF51735">
    <property type="entry name" value="NAD(P)-binding Rossmann-fold domains"/>
    <property type="match status" value="1"/>
</dbReference>
<dbReference type="InterPro" id="IPR020843">
    <property type="entry name" value="ER"/>
</dbReference>
<dbReference type="InterPro" id="IPR036291">
    <property type="entry name" value="NAD(P)-bd_dom_sf"/>
</dbReference>
<dbReference type="InterPro" id="IPR047122">
    <property type="entry name" value="Trans-enoyl_RdTase-like"/>
</dbReference>
<dbReference type="PANTHER" id="PTHR45348:SF2">
    <property type="entry name" value="ZINC-TYPE ALCOHOL DEHYDROGENASE-LIKE PROTEIN C2E1P3.01"/>
    <property type="match status" value="1"/>
</dbReference>
<dbReference type="AlphaFoldDB" id="A0A5N5WZ09"/>
<keyword evidence="7" id="KW-1185">Reference proteome</keyword>
<proteinExistence type="inferred from homology"/>
<dbReference type="GO" id="GO:0000166">
    <property type="term" value="F:nucleotide binding"/>
    <property type="evidence" value="ECO:0007669"/>
    <property type="project" value="UniProtKB-KW"/>
</dbReference>
<evidence type="ECO:0000256" key="2">
    <source>
        <dbReference type="ARBA" id="ARBA00022741"/>
    </source>
</evidence>
<dbReference type="SMART" id="SM00829">
    <property type="entry name" value="PKS_ER"/>
    <property type="match status" value="1"/>
</dbReference>
<keyword evidence="2" id="KW-0547">Nucleotide-binding</keyword>
<dbReference type="OrthoDB" id="48317at2759"/>
<dbReference type="Gene3D" id="3.40.50.720">
    <property type="entry name" value="NAD(P)-binding Rossmann-like Domain"/>
    <property type="match status" value="2"/>
</dbReference>
<dbReference type="SUPFAM" id="SSF50129">
    <property type="entry name" value="GroES-like"/>
    <property type="match status" value="1"/>
</dbReference>
<dbReference type="Pfam" id="PF08240">
    <property type="entry name" value="ADH_N"/>
    <property type="match status" value="1"/>
</dbReference>
<dbReference type="Proteomes" id="UP000326565">
    <property type="component" value="Unassembled WGS sequence"/>
</dbReference>
<sequence length="294" mass="32984">MSVIDAIVATSNHEAQLVMDRPIPVLRDDYILVKTVFVSLNPTDWKHIVGLAPAGALIGCDYAGIVEEVGKNVKKQFRKGDRYIVAKGDIQTKIPDNLSFQEAATLGVGLTTVGQSLYQSLELAPPTEPIQDALVRSRGADMVFDYNEHHSATKIRRYTQNSLELALDTIAIEYTAQYCVDALSTEGGKYITLNYVAIPQSNIRDRWTLSYTAFGEKFIFGPTRFPAKPKDKEFMEQFWSIAERLVAEGKIKVHPLRLQLMRKGKVSGEKLVYNHRYMRRGRTLGFHAESGATQ</sequence>
<gene>
    <name evidence="6" type="ORF">BDV29DRAFT_191508</name>
</gene>
<reference evidence="6 7" key="1">
    <citation type="submission" date="2019-04" db="EMBL/GenBank/DDBJ databases">
        <title>Friends and foes A comparative genomics study of 23 Aspergillus species from section Flavi.</title>
        <authorList>
            <consortium name="DOE Joint Genome Institute"/>
            <person name="Kjaerbolling I."/>
            <person name="Vesth T."/>
            <person name="Frisvad J.C."/>
            <person name="Nybo J.L."/>
            <person name="Theobald S."/>
            <person name="Kildgaard S."/>
            <person name="Isbrandt T."/>
            <person name="Kuo A."/>
            <person name="Sato A."/>
            <person name="Lyhne E.K."/>
            <person name="Kogle M.E."/>
            <person name="Wiebenga A."/>
            <person name="Kun R.S."/>
            <person name="Lubbers R.J."/>
            <person name="Makela M.R."/>
            <person name="Barry K."/>
            <person name="Chovatia M."/>
            <person name="Clum A."/>
            <person name="Daum C."/>
            <person name="Haridas S."/>
            <person name="He G."/>
            <person name="LaButti K."/>
            <person name="Lipzen A."/>
            <person name="Mondo S."/>
            <person name="Riley R."/>
            <person name="Salamov A."/>
            <person name="Simmons B.A."/>
            <person name="Magnuson J.K."/>
            <person name="Henrissat B."/>
            <person name="Mortensen U.H."/>
            <person name="Larsen T.O."/>
            <person name="Devries R.P."/>
            <person name="Grigoriev I.V."/>
            <person name="Machida M."/>
            <person name="Baker S.E."/>
            <person name="Andersen M.R."/>
        </authorList>
    </citation>
    <scope>NUCLEOTIDE SEQUENCE [LARGE SCALE GENOMIC DNA]</scope>
    <source>
        <strain evidence="6 7">CBS 151.66</strain>
    </source>
</reference>
<dbReference type="PANTHER" id="PTHR45348">
    <property type="entry name" value="HYPOTHETICAL OXIDOREDUCTASE (EUROFUNG)"/>
    <property type="match status" value="1"/>
</dbReference>
<comment type="similarity">
    <text evidence="1">Belongs to the zinc-containing alcohol dehydrogenase family.</text>
</comment>
<dbReference type="CDD" id="cd08249">
    <property type="entry name" value="enoyl_reductase_like"/>
    <property type="match status" value="1"/>
</dbReference>
<feature type="domain" description="Enoyl reductase (ER)" evidence="5">
    <location>
        <begin position="2"/>
        <end position="284"/>
    </location>
</feature>
<keyword evidence="4" id="KW-0560">Oxidoreductase</keyword>
<keyword evidence="3" id="KW-0521">NADP</keyword>
<organism evidence="6 7">
    <name type="scientific">Aspergillus leporis</name>
    <dbReference type="NCBI Taxonomy" id="41062"/>
    <lineage>
        <taxon>Eukaryota</taxon>
        <taxon>Fungi</taxon>
        <taxon>Dikarya</taxon>
        <taxon>Ascomycota</taxon>
        <taxon>Pezizomycotina</taxon>
        <taxon>Eurotiomycetes</taxon>
        <taxon>Eurotiomycetidae</taxon>
        <taxon>Eurotiales</taxon>
        <taxon>Aspergillaceae</taxon>
        <taxon>Aspergillus</taxon>
        <taxon>Aspergillus subgen. Circumdati</taxon>
    </lineage>
</organism>
<accession>A0A5N5WZ09</accession>
<evidence type="ECO:0000256" key="3">
    <source>
        <dbReference type="ARBA" id="ARBA00022857"/>
    </source>
</evidence>
<evidence type="ECO:0000256" key="1">
    <source>
        <dbReference type="ARBA" id="ARBA00008072"/>
    </source>
</evidence>